<protein>
    <recommendedName>
        <fullName evidence="2">Thioredoxin domain-containing protein</fullName>
    </recommendedName>
</protein>
<feature type="domain" description="Thioredoxin" evidence="2">
    <location>
        <begin position="56"/>
        <end position="193"/>
    </location>
</feature>
<dbReference type="InterPro" id="IPR013766">
    <property type="entry name" value="Thioredoxin_domain"/>
</dbReference>
<organism evidence="3 4">
    <name type="scientific">candidate division MSBL1 archaeon SCGC-AAA382K21</name>
    <dbReference type="NCBI Taxonomy" id="1698283"/>
    <lineage>
        <taxon>Archaea</taxon>
        <taxon>Methanobacteriati</taxon>
        <taxon>Methanobacteriota</taxon>
        <taxon>candidate division MSBL1</taxon>
    </lineage>
</organism>
<gene>
    <name evidence="3" type="ORF">AKJ54_00935</name>
</gene>
<keyword evidence="1" id="KW-0812">Transmembrane</keyword>
<dbReference type="PANTHER" id="PTHR42852">
    <property type="entry name" value="THIOL:DISULFIDE INTERCHANGE PROTEIN DSBE"/>
    <property type="match status" value="1"/>
</dbReference>
<dbReference type="PANTHER" id="PTHR42852:SF13">
    <property type="entry name" value="PROTEIN DIPZ"/>
    <property type="match status" value="1"/>
</dbReference>
<dbReference type="CDD" id="cd02966">
    <property type="entry name" value="TlpA_like_family"/>
    <property type="match status" value="1"/>
</dbReference>
<dbReference type="InterPro" id="IPR000866">
    <property type="entry name" value="AhpC/TSA"/>
</dbReference>
<dbReference type="GO" id="GO:0016491">
    <property type="term" value="F:oxidoreductase activity"/>
    <property type="evidence" value="ECO:0007669"/>
    <property type="project" value="InterPro"/>
</dbReference>
<keyword evidence="1" id="KW-0472">Membrane</keyword>
<evidence type="ECO:0000256" key="1">
    <source>
        <dbReference type="SAM" id="Phobius"/>
    </source>
</evidence>
<feature type="transmembrane region" description="Helical" evidence="1">
    <location>
        <begin position="7"/>
        <end position="25"/>
    </location>
</feature>
<dbReference type="EMBL" id="LHYH01000018">
    <property type="protein sequence ID" value="KXB06948.1"/>
    <property type="molecule type" value="Genomic_DNA"/>
</dbReference>
<evidence type="ECO:0000259" key="2">
    <source>
        <dbReference type="PROSITE" id="PS51352"/>
    </source>
</evidence>
<dbReference type="InterPro" id="IPR050553">
    <property type="entry name" value="Thioredoxin_ResA/DsbE_sf"/>
</dbReference>
<keyword evidence="4" id="KW-1185">Reference proteome</keyword>
<dbReference type="SUPFAM" id="SSF52833">
    <property type="entry name" value="Thioredoxin-like"/>
    <property type="match status" value="1"/>
</dbReference>
<dbReference type="GO" id="GO:0016209">
    <property type="term" value="F:antioxidant activity"/>
    <property type="evidence" value="ECO:0007669"/>
    <property type="project" value="InterPro"/>
</dbReference>
<dbReference type="Proteomes" id="UP000070504">
    <property type="component" value="Unassembled WGS sequence"/>
</dbReference>
<dbReference type="AlphaFoldDB" id="A0A133VKG8"/>
<dbReference type="Gene3D" id="3.40.30.10">
    <property type="entry name" value="Glutaredoxin"/>
    <property type="match status" value="1"/>
</dbReference>
<dbReference type="PROSITE" id="PS51352">
    <property type="entry name" value="THIOREDOXIN_2"/>
    <property type="match status" value="1"/>
</dbReference>
<evidence type="ECO:0000313" key="4">
    <source>
        <dbReference type="Proteomes" id="UP000070504"/>
    </source>
</evidence>
<accession>A0A133VKG8</accession>
<name>A0A133VKG8_9EURY</name>
<evidence type="ECO:0000313" key="3">
    <source>
        <dbReference type="EMBL" id="KXB06948.1"/>
    </source>
</evidence>
<sequence>MNLKSKTVLGIIVVILAVFGASIIYTNPFEAEPSQNVVGGDENQSHSENESIQVGTSLGEYAPNFNLTTVEGEKFSLKEYRGQVVVLDFMATWCGPCKLEMEHLKDIHSSYSRNKITIMSIDVSPDESDKQIRDFKEEYEAGWIFASGPKVGLEYKVTGIPTLYMINAEGKIVYKKVGLTDSSKLSKKIDEYL</sequence>
<dbReference type="Pfam" id="PF00578">
    <property type="entry name" value="AhpC-TSA"/>
    <property type="match status" value="1"/>
</dbReference>
<dbReference type="InterPro" id="IPR036249">
    <property type="entry name" value="Thioredoxin-like_sf"/>
</dbReference>
<comment type="caution">
    <text evidence="3">The sequence shown here is derived from an EMBL/GenBank/DDBJ whole genome shotgun (WGS) entry which is preliminary data.</text>
</comment>
<proteinExistence type="predicted"/>
<keyword evidence="1" id="KW-1133">Transmembrane helix</keyword>
<reference evidence="3 4" key="1">
    <citation type="journal article" date="2016" name="Sci. Rep.">
        <title>Metabolic traits of an uncultured archaeal lineage -MSBL1- from brine pools of the Red Sea.</title>
        <authorList>
            <person name="Mwirichia R."/>
            <person name="Alam I."/>
            <person name="Rashid M."/>
            <person name="Vinu M."/>
            <person name="Ba-Alawi W."/>
            <person name="Anthony Kamau A."/>
            <person name="Kamanda Ngugi D."/>
            <person name="Goker M."/>
            <person name="Klenk H.P."/>
            <person name="Bajic V."/>
            <person name="Stingl U."/>
        </authorList>
    </citation>
    <scope>NUCLEOTIDE SEQUENCE [LARGE SCALE GENOMIC DNA]</scope>
    <source>
        <strain evidence="3">SCGC-AAA382K21</strain>
    </source>
</reference>